<dbReference type="InterPro" id="IPR032466">
    <property type="entry name" value="Metal_Hydrolase"/>
</dbReference>
<dbReference type="InterPro" id="IPR006680">
    <property type="entry name" value="Amidohydro-rel"/>
</dbReference>
<name>A0ABW0QWI9_9BACL</name>
<sequence>MRVDAHQHYWKIDRGDYGWITPALPKLYRDFMPADLAEYLTKHGIEGTIAVQAAPTIEETDYLLELADRSESILGVVGWLDLFDPSHRRQYERFKQHPKFVGFRMMIQELPDASRILEPAFVEALRGYARDDVPVDLLLKSDQLDTLNRLLNEVPGLRGVIDHIAKPPIASGLQFEAWAEQMKRAASHPNIRCKLSGMVTEADHKSWKPEQFVRYIRHVLDLFGPDRVLFGSDWPVCLLAAEYDEVVNVLEQAIPQAWGVQERAALFGNNARSFYKLSE</sequence>
<dbReference type="SUPFAM" id="SSF51556">
    <property type="entry name" value="Metallo-dependent hydrolases"/>
    <property type="match status" value="1"/>
</dbReference>
<accession>A0ABW0QWI9</accession>
<dbReference type="InterPro" id="IPR052350">
    <property type="entry name" value="Metallo-dep_Lactonases"/>
</dbReference>
<proteinExistence type="inferred from homology"/>
<evidence type="ECO:0000313" key="4">
    <source>
        <dbReference type="Proteomes" id="UP001596108"/>
    </source>
</evidence>
<protein>
    <submittedName>
        <fullName evidence="3">Amidohydrolase family protein</fullName>
    </submittedName>
</protein>
<feature type="domain" description="Amidohydrolase-related" evidence="2">
    <location>
        <begin position="3"/>
        <end position="277"/>
    </location>
</feature>
<comment type="caution">
    <text evidence="3">The sequence shown here is derived from an EMBL/GenBank/DDBJ whole genome shotgun (WGS) entry which is preliminary data.</text>
</comment>
<organism evidence="3 4">
    <name type="scientific">Cohnella yongneupensis</name>
    <dbReference type="NCBI Taxonomy" id="425006"/>
    <lineage>
        <taxon>Bacteria</taxon>
        <taxon>Bacillati</taxon>
        <taxon>Bacillota</taxon>
        <taxon>Bacilli</taxon>
        <taxon>Bacillales</taxon>
        <taxon>Paenibacillaceae</taxon>
        <taxon>Cohnella</taxon>
    </lineage>
</organism>
<dbReference type="Gene3D" id="3.20.20.140">
    <property type="entry name" value="Metal-dependent hydrolases"/>
    <property type="match status" value="1"/>
</dbReference>
<dbReference type="Pfam" id="PF04909">
    <property type="entry name" value="Amidohydro_2"/>
    <property type="match status" value="1"/>
</dbReference>
<gene>
    <name evidence="3" type="ORF">ACFPQ4_07160</name>
</gene>
<keyword evidence="4" id="KW-1185">Reference proteome</keyword>
<evidence type="ECO:0000313" key="3">
    <source>
        <dbReference type="EMBL" id="MFC5529228.1"/>
    </source>
</evidence>
<evidence type="ECO:0000259" key="2">
    <source>
        <dbReference type="Pfam" id="PF04909"/>
    </source>
</evidence>
<dbReference type="PANTHER" id="PTHR43569">
    <property type="entry name" value="AMIDOHYDROLASE"/>
    <property type="match status" value="1"/>
</dbReference>
<evidence type="ECO:0000256" key="1">
    <source>
        <dbReference type="ARBA" id="ARBA00038310"/>
    </source>
</evidence>
<dbReference type="PANTHER" id="PTHR43569:SF2">
    <property type="entry name" value="AMIDOHYDROLASE-RELATED DOMAIN-CONTAINING PROTEIN"/>
    <property type="match status" value="1"/>
</dbReference>
<comment type="similarity">
    <text evidence="1">Belongs to the metallo-dependent hydrolases superfamily.</text>
</comment>
<dbReference type="Proteomes" id="UP001596108">
    <property type="component" value="Unassembled WGS sequence"/>
</dbReference>
<dbReference type="EMBL" id="JBHSNC010000021">
    <property type="protein sequence ID" value="MFC5529228.1"/>
    <property type="molecule type" value="Genomic_DNA"/>
</dbReference>
<dbReference type="RefSeq" id="WP_378111090.1">
    <property type="nucleotide sequence ID" value="NZ_JBHSNC010000021.1"/>
</dbReference>
<reference evidence="4" key="1">
    <citation type="journal article" date="2019" name="Int. J. Syst. Evol. Microbiol.">
        <title>The Global Catalogue of Microorganisms (GCM) 10K type strain sequencing project: providing services to taxonomists for standard genome sequencing and annotation.</title>
        <authorList>
            <consortium name="The Broad Institute Genomics Platform"/>
            <consortium name="The Broad Institute Genome Sequencing Center for Infectious Disease"/>
            <person name="Wu L."/>
            <person name="Ma J."/>
        </authorList>
    </citation>
    <scope>NUCLEOTIDE SEQUENCE [LARGE SCALE GENOMIC DNA]</scope>
    <source>
        <strain evidence="4">CGMCC 1.18578</strain>
    </source>
</reference>